<keyword evidence="1" id="KW-0732">Signal</keyword>
<organism evidence="2 3">
    <name type="scientific">Novipirellula aureliae</name>
    <dbReference type="NCBI Taxonomy" id="2527966"/>
    <lineage>
        <taxon>Bacteria</taxon>
        <taxon>Pseudomonadati</taxon>
        <taxon>Planctomycetota</taxon>
        <taxon>Planctomycetia</taxon>
        <taxon>Pirellulales</taxon>
        <taxon>Pirellulaceae</taxon>
        <taxon>Novipirellula</taxon>
    </lineage>
</organism>
<gene>
    <name evidence="2" type="ORF">Q31b_48650</name>
</gene>
<proteinExistence type="predicted"/>
<evidence type="ECO:0000313" key="2">
    <source>
        <dbReference type="EMBL" id="TWU36584.1"/>
    </source>
</evidence>
<dbReference type="Proteomes" id="UP000315471">
    <property type="component" value="Unassembled WGS sequence"/>
</dbReference>
<name>A0A5C6DKI2_9BACT</name>
<accession>A0A5C6DKI2</accession>
<sequence length="131" mass="14317" precursor="true">MKMKKFALAVLMIGFASTFANAQGLAVNGPGYSTGYSTGYGPAPYVSAPYTALAHQSSSYAASPMQYSGAYQVQRPAYAVPYQAYQYPTQYPVQQPVQMNPQPASSGGFFGELMELERRKNAWLKRTFLGM</sequence>
<evidence type="ECO:0000256" key="1">
    <source>
        <dbReference type="SAM" id="SignalP"/>
    </source>
</evidence>
<protein>
    <submittedName>
        <fullName evidence="2">Uncharacterized protein</fullName>
    </submittedName>
</protein>
<dbReference type="RefSeq" id="WP_146602006.1">
    <property type="nucleotide sequence ID" value="NZ_SJPY01000008.1"/>
</dbReference>
<comment type="caution">
    <text evidence="2">The sequence shown here is derived from an EMBL/GenBank/DDBJ whole genome shotgun (WGS) entry which is preliminary data.</text>
</comment>
<dbReference type="EMBL" id="SJPY01000008">
    <property type="protein sequence ID" value="TWU36584.1"/>
    <property type="molecule type" value="Genomic_DNA"/>
</dbReference>
<keyword evidence="3" id="KW-1185">Reference proteome</keyword>
<feature type="chain" id="PRO_5022876800" evidence="1">
    <location>
        <begin position="23"/>
        <end position="131"/>
    </location>
</feature>
<reference evidence="2 3" key="1">
    <citation type="submission" date="2019-02" db="EMBL/GenBank/DDBJ databases">
        <title>Deep-cultivation of Planctomycetes and their phenomic and genomic characterization uncovers novel biology.</title>
        <authorList>
            <person name="Wiegand S."/>
            <person name="Jogler M."/>
            <person name="Boedeker C."/>
            <person name="Pinto D."/>
            <person name="Vollmers J."/>
            <person name="Rivas-Marin E."/>
            <person name="Kohn T."/>
            <person name="Peeters S.H."/>
            <person name="Heuer A."/>
            <person name="Rast P."/>
            <person name="Oberbeckmann S."/>
            <person name="Bunk B."/>
            <person name="Jeske O."/>
            <person name="Meyerdierks A."/>
            <person name="Storesund J.E."/>
            <person name="Kallscheuer N."/>
            <person name="Luecker S."/>
            <person name="Lage O.M."/>
            <person name="Pohl T."/>
            <person name="Merkel B.J."/>
            <person name="Hornburger P."/>
            <person name="Mueller R.-W."/>
            <person name="Bruemmer F."/>
            <person name="Labrenz M."/>
            <person name="Spormann A.M."/>
            <person name="Op Den Camp H."/>
            <person name="Overmann J."/>
            <person name="Amann R."/>
            <person name="Jetten M.S.M."/>
            <person name="Mascher T."/>
            <person name="Medema M.H."/>
            <person name="Devos D.P."/>
            <person name="Kaster A.-K."/>
            <person name="Ovreas L."/>
            <person name="Rohde M."/>
            <person name="Galperin M.Y."/>
            <person name="Jogler C."/>
        </authorList>
    </citation>
    <scope>NUCLEOTIDE SEQUENCE [LARGE SCALE GENOMIC DNA]</scope>
    <source>
        <strain evidence="2 3">Q31b</strain>
    </source>
</reference>
<dbReference type="AlphaFoldDB" id="A0A5C6DKI2"/>
<evidence type="ECO:0000313" key="3">
    <source>
        <dbReference type="Proteomes" id="UP000315471"/>
    </source>
</evidence>
<feature type="signal peptide" evidence="1">
    <location>
        <begin position="1"/>
        <end position="22"/>
    </location>
</feature>